<reference evidence="1" key="1">
    <citation type="submission" date="2020-05" db="EMBL/GenBank/DDBJ databases">
        <authorList>
            <person name="Chiriac C."/>
            <person name="Salcher M."/>
            <person name="Ghai R."/>
            <person name="Kavagutti S V."/>
        </authorList>
    </citation>
    <scope>NUCLEOTIDE SEQUENCE</scope>
</reference>
<proteinExistence type="predicted"/>
<dbReference type="AlphaFoldDB" id="A0A6J6TT20"/>
<evidence type="ECO:0000313" key="1">
    <source>
        <dbReference type="EMBL" id="CAB4750278.1"/>
    </source>
</evidence>
<name>A0A6J6TT20_9ZZZZ</name>
<gene>
    <name evidence="1" type="ORF">UFOPK2810_00814</name>
</gene>
<accession>A0A6J6TT20</accession>
<dbReference type="EMBL" id="CAEZYZ010000122">
    <property type="protein sequence ID" value="CAB4750278.1"/>
    <property type="molecule type" value="Genomic_DNA"/>
</dbReference>
<sequence length="121" mass="12492">MTKAEAAGRRRIAVKYLEVAQIAATEDGPAINVAIGVAVLAGIAASDAICGAALGERYAGQDHTAAVNVLKRVDAQLARKLKSLADMKPGSHYGDALLTASDRDRAIKAATDLVHAAAERT</sequence>
<organism evidence="1">
    <name type="scientific">freshwater metagenome</name>
    <dbReference type="NCBI Taxonomy" id="449393"/>
    <lineage>
        <taxon>unclassified sequences</taxon>
        <taxon>metagenomes</taxon>
        <taxon>ecological metagenomes</taxon>
    </lineage>
</organism>
<protein>
    <submittedName>
        <fullName evidence="1">Unannotated protein</fullName>
    </submittedName>
</protein>